<reference evidence="1 2" key="1">
    <citation type="journal article" date="2019" name="G3 (Bethesda)">
        <title>Sequencing of a Wild Apple (Malus baccata) Genome Unravels the Differences Between Cultivated and Wild Apple Species Regarding Disease Resistance and Cold Tolerance.</title>
        <authorList>
            <person name="Chen X."/>
        </authorList>
    </citation>
    <scope>NUCLEOTIDE SEQUENCE [LARGE SCALE GENOMIC DNA]</scope>
    <source>
        <strain evidence="2">cv. Shandingzi</strain>
        <tissue evidence="1">Leaves</tissue>
    </source>
</reference>
<dbReference type="Proteomes" id="UP000315295">
    <property type="component" value="Unassembled WGS sequence"/>
</dbReference>
<organism evidence="1 2">
    <name type="scientific">Malus baccata</name>
    <name type="common">Siberian crab apple</name>
    <name type="synonym">Pyrus baccata</name>
    <dbReference type="NCBI Taxonomy" id="106549"/>
    <lineage>
        <taxon>Eukaryota</taxon>
        <taxon>Viridiplantae</taxon>
        <taxon>Streptophyta</taxon>
        <taxon>Embryophyta</taxon>
        <taxon>Tracheophyta</taxon>
        <taxon>Spermatophyta</taxon>
        <taxon>Magnoliopsida</taxon>
        <taxon>eudicotyledons</taxon>
        <taxon>Gunneridae</taxon>
        <taxon>Pentapetalae</taxon>
        <taxon>rosids</taxon>
        <taxon>fabids</taxon>
        <taxon>Rosales</taxon>
        <taxon>Rosaceae</taxon>
        <taxon>Amygdaloideae</taxon>
        <taxon>Maleae</taxon>
        <taxon>Malus</taxon>
    </lineage>
</organism>
<evidence type="ECO:0000313" key="1">
    <source>
        <dbReference type="EMBL" id="TQD95402.1"/>
    </source>
</evidence>
<evidence type="ECO:0000313" key="2">
    <source>
        <dbReference type="Proteomes" id="UP000315295"/>
    </source>
</evidence>
<sequence>MLVVPARLADIRKMLRRSDEEGLLNNLDTMLKLNPYAKIARSSFWLRSRARL</sequence>
<protein>
    <submittedName>
        <fullName evidence="1">Uncharacterized protein</fullName>
    </submittedName>
</protein>
<dbReference type="EMBL" id="VIEB01000316">
    <property type="protein sequence ID" value="TQD95402.1"/>
    <property type="molecule type" value="Genomic_DNA"/>
</dbReference>
<name>A0A540MA28_MALBA</name>
<gene>
    <name evidence="1" type="ORF">C1H46_018997</name>
</gene>
<dbReference type="AlphaFoldDB" id="A0A540MA28"/>
<proteinExistence type="predicted"/>
<comment type="caution">
    <text evidence="1">The sequence shown here is derived from an EMBL/GenBank/DDBJ whole genome shotgun (WGS) entry which is preliminary data.</text>
</comment>
<accession>A0A540MA28</accession>
<keyword evidence="2" id="KW-1185">Reference proteome</keyword>